<accession>A0A2T7WL96</accession>
<dbReference type="Proteomes" id="UP000244649">
    <property type="component" value="Unassembled WGS sequence"/>
</dbReference>
<dbReference type="EMBL" id="QDFT01000014">
    <property type="protein sequence ID" value="PVE73809.1"/>
    <property type="molecule type" value="Genomic_DNA"/>
</dbReference>
<feature type="compositionally biased region" description="Low complexity" evidence="1">
    <location>
        <begin position="110"/>
        <end position="119"/>
    </location>
</feature>
<dbReference type="AlphaFoldDB" id="A0A2T7WL96"/>
<organism evidence="2 3">
    <name type="scientific">Microbacterium testaceum</name>
    <name type="common">Aureobacterium testaceum</name>
    <name type="synonym">Brevibacterium testaceum</name>
    <dbReference type="NCBI Taxonomy" id="2033"/>
    <lineage>
        <taxon>Bacteria</taxon>
        <taxon>Bacillati</taxon>
        <taxon>Actinomycetota</taxon>
        <taxon>Actinomycetes</taxon>
        <taxon>Micrococcales</taxon>
        <taxon>Microbacteriaceae</taxon>
        <taxon>Microbacterium</taxon>
    </lineage>
</organism>
<dbReference type="RefSeq" id="WP_116537369.1">
    <property type="nucleotide sequence ID" value="NZ_QDFT01000014.1"/>
</dbReference>
<evidence type="ECO:0000256" key="1">
    <source>
        <dbReference type="SAM" id="MobiDB-lite"/>
    </source>
</evidence>
<evidence type="ECO:0000313" key="2">
    <source>
        <dbReference type="EMBL" id="PVE73809.1"/>
    </source>
</evidence>
<name>A0A2T7WL96_MICTE</name>
<gene>
    <name evidence="2" type="ORF">DC432_07735</name>
</gene>
<feature type="region of interest" description="Disordered" evidence="1">
    <location>
        <begin position="100"/>
        <end position="135"/>
    </location>
</feature>
<proteinExistence type="predicted"/>
<sequence length="135" mass="14016">MSGPIGYDSDQAQHNVVLLTEVPEEIPAAAVIRQVDGNAAEDTSAEFTRRLEQRARELSSQIDGVRAWVVQNAQILSHAVGALQERDAINATDAQQALSVIDSASQPAPSTGSTSTGSTSTGGGGTSAFLAELPR</sequence>
<reference evidence="2 3" key="1">
    <citation type="submission" date="2018-04" db="EMBL/GenBank/DDBJ databases">
        <authorList>
            <person name="Go L.Y."/>
            <person name="Mitchell J.A."/>
        </authorList>
    </citation>
    <scope>NUCLEOTIDE SEQUENCE [LARGE SCALE GENOMIC DNA]</scope>
    <source>
        <strain evidence="2 3">TPD7010</strain>
    </source>
</reference>
<protein>
    <submittedName>
        <fullName evidence="2">Uncharacterized protein</fullName>
    </submittedName>
</protein>
<evidence type="ECO:0000313" key="3">
    <source>
        <dbReference type="Proteomes" id="UP000244649"/>
    </source>
</evidence>
<feature type="compositionally biased region" description="Polar residues" evidence="1">
    <location>
        <begin position="100"/>
        <end position="109"/>
    </location>
</feature>
<comment type="caution">
    <text evidence="2">The sequence shown here is derived from an EMBL/GenBank/DDBJ whole genome shotgun (WGS) entry which is preliminary data.</text>
</comment>